<evidence type="ECO:0000313" key="12">
    <source>
        <dbReference type="Proteomes" id="UP001212997"/>
    </source>
</evidence>
<dbReference type="GO" id="GO:0003676">
    <property type="term" value="F:nucleic acid binding"/>
    <property type="evidence" value="ECO:0007669"/>
    <property type="project" value="InterPro"/>
</dbReference>
<feature type="compositionally biased region" description="Low complexity" evidence="7">
    <location>
        <begin position="51"/>
        <end position="60"/>
    </location>
</feature>
<feature type="domain" description="DEAD-box RNA helicase Q" evidence="10">
    <location>
        <begin position="449"/>
        <end position="477"/>
    </location>
</feature>
<dbReference type="AlphaFoldDB" id="A0AAD5YJ66"/>
<feature type="domain" description="Helicase ATP-binding" evidence="8">
    <location>
        <begin position="480"/>
        <end position="659"/>
    </location>
</feature>
<feature type="domain" description="Helicase C-terminal" evidence="9">
    <location>
        <begin position="791"/>
        <end position="947"/>
    </location>
</feature>
<dbReference type="EMBL" id="JANAWD010000167">
    <property type="protein sequence ID" value="KAJ3485045.1"/>
    <property type="molecule type" value="Genomic_DNA"/>
</dbReference>
<dbReference type="SMART" id="SM00487">
    <property type="entry name" value="DEXDc"/>
    <property type="match status" value="1"/>
</dbReference>
<dbReference type="EC" id="3.6.4.13" evidence="1"/>
<dbReference type="InterPro" id="IPR027417">
    <property type="entry name" value="P-loop_NTPase"/>
</dbReference>
<dbReference type="PROSITE" id="PS51192">
    <property type="entry name" value="HELICASE_ATP_BIND_1"/>
    <property type="match status" value="1"/>
</dbReference>
<dbReference type="PROSITE" id="PS51195">
    <property type="entry name" value="Q_MOTIF"/>
    <property type="match status" value="1"/>
</dbReference>
<evidence type="ECO:0000256" key="6">
    <source>
        <dbReference type="PROSITE-ProRule" id="PRU00552"/>
    </source>
</evidence>
<keyword evidence="4" id="KW-0347">Helicase</keyword>
<dbReference type="PROSITE" id="PS51194">
    <property type="entry name" value="HELICASE_CTER"/>
    <property type="match status" value="1"/>
</dbReference>
<keyword evidence="3" id="KW-0378">Hydrolase</keyword>
<keyword evidence="5" id="KW-0067">ATP-binding</keyword>
<feature type="compositionally biased region" description="Polar residues" evidence="7">
    <location>
        <begin position="346"/>
        <end position="363"/>
    </location>
</feature>
<dbReference type="Pfam" id="PF00270">
    <property type="entry name" value="DEAD"/>
    <property type="match status" value="1"/>
</dbReference>
<dbReference type="InterPro" id="IPR014014">
    <property type="entry name" value="RNA_helicase_DEAD_Q_motif"/>
</dbReference>
<feature type="region of interest" description="Disordered" evidence="7">
    <location>
        <begin position="339"/>
        <end position="446"/>
    </location>
</feature>
<evidence type="ECO:0000256" key="4">
    <source>
        <dbReference type="ARBA" id="ARBA00022806"/>
    </source>
</evidence>
<comment type="caution">
    <text evidence="11">The sequence shown here is derived from an EMBL/GenBank/DDBJ whole genome shotgun (WGS) entry which is preliminary data.</text>
</comment>
<dbReference type="Proteomes" id="UP001212997">
    <property type="component" value="Unassembled WGS sequence"/>
</dbReference>
<accession>A0AAD5YJ66</accession>
<evidence type="ECO:0000256" key="1">
    <source>
        <dbReference type="ARBA" id="ARBA00012552"/>
    </source>
</evidence>
<dbReference type="InterPro" id="IPR001650">
    <property type="entry name" value="Helicase_C-like"/>
</dbReference>
<feature type="region of interest" description="Disordered" evidence="7">
    <location>
        <begin position="50"/>
        <end position="79"/>
    </location>
</feature>
<feature type="short sequence motif" description="Q motif" evidence="6">
    <location>
        <begin position="449"/>
        <end position="477"/>
    </location>
</feature>
<dbReference type="GO" id="GO:0016787">
    <property type="term" value="F:hydrolase activity"/>
    <property type="evidence" value="ECO:0007669"/>
    <property type="project" value="UniProtKB-KW"/>
</dbReference>
<keyword evidence="12" id="KW-1185">Reference proteome</keyword>
<sequence>MDTVTRSPALNPASTPFFPGSFLAKEETIDPRTAAGVGFRLPINREQYNTSTSSLSISPSDYRSVKSSPSPSQDGRDAKYDNALQNQPAVDLSRGSPAIGQVEAERGFPHVMRSTNRESSMCAVLETIPDSDETPAPSTNGAQPHNPVYTTVMGRNRERMNTPPVVADFGSRTSSYNNAPLMSSSPASSLDSGSMFTPSLDLAANFEIQLKNSPAYNEIMDRLVRFEVTTRDIQRELIDVNRKVGLLIERSISANSAPEFRDPFAPATAASFSVPGLNGPRGSIISNIGNIAPNQAGPTDEISTISHRLNSLTTSVDQLLQLSTQQFQANGGNIQMSGLIGPPQGDLNSGRNMGPPLSSNGNLALSHGLPNRQDLRPTSRIPNPPMRTWSTGTLDLTSRGSEPGPTPLVRPDAIFRDKRRSVSTVLRRDSAGGESLAGGQSRDGGPVITKWEQLQLSPELLRSLSTFGVGPPNKIQQRALPFLLRGSDIIAQAPPTQERIAAYVIPAIHTALTYTPRGPMRGPTVVMISTTVDQATQAQRMIRDLGGQIGVKSALGVGAANSDLSQELRLLQQNMPHIICGTPQKLHALFTAPGGISGADVRFLVLDEVDQLIARNLHEFVFNIVKLLPPPRSRSLGTNTPTTPGTATATQSAFSNFENSSQTSLSPPFQNVPRRFSTVSPAPSDTNGLSSAVERQTALFSNTVPQDVLNLATAIQLREPVRVLVRRDGNVTHADTSQGARGLRQFYLYLAFTAGGRSEVPLPAAGLGIIGSGRGASNAETAQAREWKLDALADLFEDLEVPQAIIHVGGLTSLETVVYKLTSRGLDAVPLHGDMNTAAKNATLSKFRNTPTNSMRVPSIKILVVYDVQVKSPDVSQVPLIINYDLPKAVEEYAHRVAPAIAPSYSRAGVIVNFVTATGGDVEMLRSIECFYKIKCPEVPMSLRDIV</sequence>
<dbReference type="GO" id="GO:0005524">
    <property type="term" value="F:ATP binding"/>
    <property type="evidence" value="ECO:0007669"/>
    <property type="project" value="UniProtKB-KW"/>
</dbReference>
<evidence type="ECO:0000259" key="10">
    <source>
        <dbReference type="PROSITE" id="PS51195"/>
    </source>
</evidence>
<reference evidence="11" key="1">
    <citation type="submission" date="2022-07" db="EMBL/GenBank/DDBJ databases">
        <title>Genome Sequence of Physisporinus lineatus.</title>
        <authorList>
            <person name="Buettner E."/>
        </authorList>
    </citation>
    <scope>NUCLEOTIDE SEQUENCE</scope>
    <source>
        <strain evidence="11">VT162</strain>
    </source>
</reference>
<dbReference type="PANTHER" id="PTHR47958">
    <property type="entry name" value="ATP-DEPENDENT RNA HELICASE DBP3"/>
    <property type="match status" value="1"/>
</dbReference>
<evidence type="ECO:0000256" key="7">
    <source>
        <dbReference type="SAM" id="MobiDB-lite"/>
    </source>
</evidence>
<dbReference type="Pfam" id="PF00271">
    <property type="entry name" value="Helicase_C"/>
    <property type="match status" value="1"/>
</dbReference>
<protein>
    <recommendedName>
        <fullName evidence="1">RNA helicase</fullName>
        <ecNumber evidence="1">3.6.4.13</ecNumber>
    </recommendedName>
</protein>
<dbReference type="GO" id="GO:0003724">
    <property type="term" value="F:RNA helicase activity"/>
    <property type="evidence" value="ECO:0007669"/>
    <property type="project" value="UniProtKB-EC"/>
</dbReference>
<feature type="compositionally biased region" description="Polar residues" evidence="7">
    <location>
        <begin position="388"/>
        <end position="400"/>
    </location>
</feature>
<name>A0AAD5YJ66_9APHY</name>
<organism evidence="11 12">
    <name type="scientific">Meripilus lineatus</name>
    <dbReference type="NCBI Taxonomy" id="2056292"/>
    <lineage>
        <taxon>Eukaryota</taxon>
        <taxon>Fungi</taxon>
        <taxon>Dikarya</taxon>
        <taxon>Basidiomycota</taxon>
        <taxon>Agaricomycotina</taxon>
        <taxon>Agaricomycetes</taxon>
        <taxon>Polyporales</taxon>
        <taxon>Meripilaceae</taxon>
        <taxon>Meripilus</taxon>
    </lineage>
</organism>
<dbReference type="Gene3D" id="3.40.50.300">
    <property type="entry name" value="P-loop containing nucleotide triphosphate hydrolases"/>
    <property type="match status" value="2"/>
</dbReference>
<gene>
    <name evidence="11" type="ORF">NLI96_g5236</name>
</gene>
<evidence type="ECO:0000313" key="11">
    <source>
        <dbReference type="EMBL" id="KAJ3485045.1"/>
    </source>
</evidence>
<dbReference type="SMART" id="SM00490">
    <property type="entry name" value="HELICc"/>
    <property type="match status" value="1"/>
</dbReference>
<keyword evidence="2" id="KW-0547">Nucleotide-binding</keyword>
<evidence type="ECO:0000259" key="9">
    <source>
        <dbReference type="PROSITE" id="PS51194"/>
    </source>
</evidence>
<proteinExistence type="predicted"/>
<evidence type="ECO:0000256" key="5">
    <source>
        <dbReference type="ARBA" id="ARBA00022840"/>
    </source>
</evidence>
<evidence type="ECO:0000259" key="8">
    <source>
        <dbReference type="PROSITE" id="PS51192"/>
    </source>
</evidence>
<dbReference type="InterPro" id="IPR014001">
    <property type="entry name" value="Helicase_ATP-bd"/>
</dbReference>
<evidence type="ECO:0000256" key="2">
    <source>
        <dbReference type="ARBA" id="ARBA00022741"/>
    </source>
</evidence>
<evidence type="ECO:0000256" key="3">
    <source>
        <dbReference type="ARBA" id="ARBA00022801"/>
    </source>
</evidence>
<dbReference type="SUPFAM" id="SSF52540">
    <property type="entry name" value="P-loop containing nucleoside triphosphate hydrolases"/>
    <property type="match status" value="2"/>
</dbReference>
<dbReference type="InterPro" id="IPR011545">
    <property type="entry name" value="DEAD/DEAH_box_helicase_dom"/>
</dbReference>